<evidence type="ECO:0000256" key="1">
    <source>
        <dbReference type="ARBA" id="ARBA00022691"/>
    </source>
</evidence>
<accession>A0A412AZ06</accession>
<dbReference type="InterPro" id="IPR013785">
    <property type="entry name" value="Aldolase_TIM"/>
</dbReference>
<evidence type="ECO:0000256" key="3">
    <source>
        <dbReference type="ARBA" id="ARBA00023004"/>
    </source>
</evidence>
<dbReference type="SUPFAM" id="SSF102114">
    <property type="entry name" value="Radical SAM enzymes"/>
    <property type="match status" value="1"/>
</dbReference>
<keyword evidence="3" id="KW-0408">Iron</keyword>
<dbReference type="SFLD" id="SFLDS00029">
    <property type="entry name" value="Radical_SAM"/>
    <property type="match status" value="1"/>
</dbReference>
<dbReference type="InterPro" id="IPR058240">
    <property type="entry name" value="rSAM_sf"/>
</dbReference>
<dbReference type="Proteomes" id="UP000284751">
    <property type="component" value="Unassembled WGS sequence"/>
</dbReference>
<sequence length="347" mass="39152">MLLHLKHLLLEATRKCNMACPHCMRGDAEELSMDYAVIDRIFEDVRQIDHLVLTGGEPSLAPYVIQQILYRARVWKCSIHSFFCATNARIYSQPFADALCGLYDYCKHPEHCALTATIDPYHEPADPAVMERYRALPFYRPVFEYGSDLPYPILTEGRAKENGIGQSEIPIKGSIYDADFKGLHFTCGDTVYVNAKGGVLLNADLSYRSQEEFCVGNLTEDSLPHILSTVLYMPRFQVGTRVFRTALISEAGTIAPVKLEVQRYYSDESAAMGAFHQIIHNLQITPVGPDIEKIPDELRLTIEPKDGKELPDSRLCETAVTYWAHKKKLGAAHIYVEHFPLEDAGHE</sequence>
<reference evidence="5 6" key="1">
    <citation type="submission" date="2018-08" db="EMBL/GenBank/DDBJ databases">
        <title>A genome reference for cultivated species of the human gut microbiota.</title>
        <authorList>
            <person name="Zou Y."/>
            <person name="Xue W."/>
            <person name="Luo G."/>
        </authorList>
    </citation>
    <scope>NUCLEOTIDE SEQUENCE [LARGE SCALE GENOMIC DNA]</scope>
    <source>
        <strain evidence="5 6">AF28-26</strain>
    </source>
</reference>
<dbReference type="Gene3D" id="3.20.20.70">
    <property type="entry name" value="Aldolase class I"/>
    <property type="match status" value="1"/>
</dbReference>
<name>A0A412AZ06_9FIRM</name>
<dbReference type="EMBL" id="QRTC01000009">
    <property type="protein sequence ID" value="RGQ42853.1"/>
    <property type="molecule type" value="Genomic_DNA"/>
</dbReference>
<dbReference type="GO" id="GO:0046872">
    <property type="term" value="F:metal ion binding"/>
    <property type="evidence" value="ECO:0007669"/>
    <property type="project" value="UniProtKB-KW"/>
</dbReference>
<protein>
    <submittedName>
        <fullName evidence="5">4Fe-4S cluster-binding domain-containing protein</fullName>
    </submittedName>
</protein>
<dbReference type="InterPro" id="IPR007197">
    <property type="entry name" value="rSAM"/>
</dbReference>
<keyword evidence="4" id="KW-0411">Iron-sulfur</keyword>
<dbReference type="GO" id="GO:0051536">
    <property type="term" value="F:iron-sulfur cluster binding"/>
    <property type="evidence" value="ECO:0007669"/>
    <property type="project" value="UniProtKB-KW"/>
</dbReference>
<proteinExistence type="predicted"/>
<evidence type="ECO:0000313" key="5">
    <source>
        <dbReference type="EMBL" id="RGQ42853.1"/>
    </source>
</evidence>
<keyword evidence="2" id="KW-0479">Metal-binding</keyword>
<organism evidence="5 6">
    <name type="scientific">[Clostridium] leptum</name>
    <dbReference type="NCBI Taxonomy" id="1535"/>
    <lineage>
        <taxon>Bacteria</taxon>
        <taxon>Bacillati</taxon>
        <taxon>Bacillota</taxon>
        <taxon>Clostridia</taxon>
        <taxon>Eubacteriales</taxon>
        <taxon>Oscillospiraceae</taxon>
        <taxon>Oscillospiraceae incertae sedis</taxon>
    </lineage>
</organism>
<evidence type="ECO:0000313" key="6">
    <source>
        <dbReference type="Proteomes" id="UP000284751"/>
    </source>
</evidence>
<evidence type="ECO:0000256" key="4">
    <source>
        <dbReference type="ARBA" id="ARBA00023014"/>
    </source>
</evidence>
<keyword evidence="1" id="KW-0949">S-adenosyl-L-methionine</keyword>
<dbReference type="AlphaFoldDB" id="A0A412AZ06"/>
<evidence type="ECO:0000256" key="2">
    <source>
        <dbReference type="ARBA" id="ARBA00022723"/>
    </source>
</evidence>
<gene>
    <name evidence="5" type="ORF">DWY99_03955</name>
</gene>
<comment type="caution">
    <text evidence="5">The sequence shown here is derived from an EMBL/GenBank/DDBJ whole genome shotgun (WGS) entry which is preliminary data.</text>
</comment>
<dbReference type="GO" id="GO:0003824">
    <property type="term" value="F:catalytic activity"/>
    <property type="evidence" value="ECO:0007669"/>
    <property type="project" value="InterPro"/>
</dbReference>